<dbReference type="Gene3D" id="2.120.10.80">
    <property type="entry name" value="Kelch-type beta propeller"/>
    <property type="match status" value="2"/>
</dbReference>
<dbReference type="FunFam" id="1.25.40.420:FF:000001">
    <property type="entry name" value="Kelch-like family member 12"/>
    <property type="match status" value="1"/>
</dbReference>
<reference evidence="4" key="1">
    <citation type="submission" date="2021-01" db="UniProtKB">
        <authorList>
            <consortium name="EnsemblMetazoa"/>
        </authorList>
    </citation>
    <scope>IDENTIFICATION</scope>
</reference>
<dbReference type="EnsemblMetazoa" id="CLYHEMT017961.1">
    <property type="protein sequence ID" value="CLYHEMP017961.1"/>
    <property type="gene ID" value="CLYHEMG017961"/>
</dbReference>
<dbReference type="InterPro" id="IPR006652">
    <property type="entry name" value="Kelch_1"/>
</dbReference>
<dbReference type="PANTHER" id="PTHR24412:SF497">
    <property type="entry name" value="KELCH-LIKE PROTEIN 18"/>
    <property type="match status" value="1"/>
</dbReference>
<sequence>MDDILHFAYTGEVCVHDGNVRQLLATSRFLQMNNLKEMTTSYLEKKLNPSSAVDILLLADKHKCENLLAATEKVIIDNFVIVSKTEGFKKMKFEMIHMFIQSEYIRVSKEEEVYEAVMLWVKSDFGNQRLERISQLPNLLREIRFALISPPYITEMTMDPTILENSECYDIVTEGLNYHGSAGVMAPNHSYEPKLTKPRKLMETVLGVISVGGWDKEKPVTDVYAFVESKKNWFPLKSMPTACYGHSVVNSDGLIYVIGGRDENAKLLTTVTRFDPATNDWRSVKNLPYALTSTGVCIFKGQIYVVGGISHKGSLKSVLRYSSRYNVWQKVANLKYPRGACTVVTDGKLMYAIGGMRKVVTGQDVSWEYLDSMEIYDKDSKSWTMGKDLLNKRAYGTAVYTNKKIYLTGGQNKLLSNVKGIELYDTMKVEWVSISYFGIQRSLNGIALNENTFFLVGGISKDGEVIDSVEVFDMTRNRSTKVATLPKTLSMLQCCTLPMKLAVLQGMDTELIN</sequence>
<keyword evidence="5" id="KW-1185">Reference proteome</keyword>
<proteinExistence type="predicted"/>
<dbReference type="InterPro" id="IPR017096">
    <property type="entry name" value="BTB-kelch_protein"/>
</dbReference>
<dbReference type="SUPFAM" id="SSF117281">
    <property type="entry name" value="Kelch motif"/>
    <property type="match status" value="1"/>
</dbReference>
<evidence type="ECO:0000313" key="5">
    <source>
        <dbReference type="Proteomes" id="UP000594262"/>
    </source>
</evidence>
<dbReference type="Pfam" id="PF00651">
    <property type="entry name" value="BTB"/>
    <property type="match status" value="1"/>
</dbReference>
<dbReference type="PANTHER" id="PTHR24412">
    <property type="entry name" value="KELCH PROTEIN"/>
    <property type="match status" value="1"/>
</dbReference>
<dbReference type="Pfam" id="PF01344">
    <property type="entry name" value="Kelch_1"/>
    <property type="match status" value="1"/>
</dbReference>
<dbReference type="AlphaFoldDB" id="A0A7M5X5T9"/>
<dbReference type="Pfam" id="PF24681">
    <property type="entry name" value="Kelch_KLHDC2_KLHL20_DRC7"/>
    <property type="match status" value="1"/>
</dbReference>
<protein>
    <recommendedName>
        <fullName evidence="3">BACK domain-containing protein</fullName>
    </recommendedName>
</protein>
<dbReference type="RefSeq" id="XP_066922417.1">
    <property type="nucleotide sequence ID" value="XM_067066316.1"/>
</dbReference>
<dbReference type="InterPro" id="IPR011333">
    <property type="entry name" value="SKP1/BTB/POZ_sf"/>
</dbReference>
<accession>A0A7M5X5T9</accession>
<evidence type="ECO:0000313" key="4">
    <source>
        <dbReference type="EnsemblMetazoa" id="CLYHEMP017961.1"/>
    </source>
</evidence>
<dbReference type="Pfam" id="PF07707">
    <property type="entry name" value="BACK"/>
    <property type="match status" value="1"/>
</dbReference>
<evidence type="ECO:0000259" key="3">
    <source>
        <dbReference type="SMART" id="SM00875"/>
    </source>
</evidence>
<dbReference type="InterPro" id="IPR011705">
    <property type="entry name" value="BACK"/>
</dbReference>
<dbReference type="SUPFAM" id="SSF50965">
    <property type="entry name" value="Galactose oxidase, central domain"/>
    <property type="match status" value="1"/>
</dbReference>
<evidence type="ECO:0000256" key="1">
    <source>
        <dbReference type="ARBA" id="ARBA00022441"/>
    </source>
</evidence>
<dbReference type="SUPFAM" id="SSF54695">
    <property type="entry name" value="POZ domain"/>
    <property type="match status" value="1"/>
</dbReference>
<organism evidence="4 5">
    <name type="scientific">Clytia hemisphaerica</name>
    <dbReference type="NCBI Taxonomy" id="252671"/>
    <lineage>
        <taxon>Eukaryota</taxon>
        <taxon>Metazoa</taxon>
        <taxon>Cnidaria</taxon>
        <taxon>Hydrozoa</taxon>
        <taxon>Hydroidolina</taxon>
        <taxon>Leptothecata</taxon>
        <taxon>Obeliida</taxon>
        <taxon>Clytiidae</taxon>
        <taxon>Clytia</taxon>
    </lineage>
</organism>
<dbReference type="InterPro" id="IPR015915">
    <property type="entry name" value="Kelch-typ_b-propeller"/>
</dbReference>
<dbReference type="OrthoDB" id="6350321at2759"/>
<dbReference type="PIRSF" id="PIRSF037037">
    <property type="entry name" value="Kelch-like_protein_gigaxonin"/>
    <property type="match status" value="1"/>
</dbReference>
<dbReference type="Proteomes" id="UP000594262">
    <property type="component" value="Unplaced"/>
</dbReference>
<dbReference type="GeneID" id="136809763"/>
<dbReference type="SMART" id="SM00875">
    <property type="entry name" value="BACK"/>
    <property type="match status" value="1"/>
</dbReference>
<name>A0A7M5X5T9_9CNID</name>
<feature type="domain" description="BACK" evidence="3">
    <location>
        <begin position="52"/>
        <end position="157"/>
    </location>
</feature>
<keyword evidence="2" id="KW-0677">Repeat</keyword>
<dbReference type="InterPro" id="IPR011043">
    <property type="entry name" value="Gal_Oxase/kelch_b-propeller"/>
</dbReference>
<dbReference type="InterPro" id="IPR000210">
    <property type="entry name" value="BTB/POZ_dom"/>
</dbReference>
<keyword evidence="1" id="KW-0880">Kelch repeat</keyword>
<evidence type="ECO:0000256" key="2">
    <source>
        <dbReference type="ARBA" id="ARBA00022737"/>
    </source>
</evidence>
<dbReference type="SMART" id="SM00612">
    <property type="entry name" value="Kelch"/>
    <property type="match status" value="6"/>
</dbReference>
<dbReference type="Gene3D" id="1.25.40.420">
    <property type="match status" value="1"/>
</dbReference>
<dbReference type="Gene3D" id="3.30.710.10">
    <property type="entry name" value="Potassium Channel Kv1.1, Chain A"/>
    <property type="match status" value="1"/>
</dbReference>